<name>A0ABV2TN80_9RHOO</name>
<dbReference type="CDD" id="cd00082">
    <property type="entry name" value="HisKA"/>
    <property type="match status" value="1"/>
</dbReference>
<feature type="transmembrane region" description="Helical" evidence="5">
    <location>
        <begin position="300"/>
        <end position="318"/>
    </location>
</feature>
<dbReference type="Gene3D" id="3.30.565.10">
    <property type="entry name" value="Histidine kinase-like ATPase, C-terminal domain"/>
    <property type="match status" value="1"/>
</dbReference>
<dbReference type="InterPro" id="IPR004358">
    <property type="entry name" value="Sig_transdc_His_kin-like_C"/>
</dbReference>
<comment type="caution">
    <text evidence="8">The sequence shown here is derived from an EMBL/GenBank/DDBJ whole genome shotgun (WGS) entry which is preliminary data.</text>
</comment>
<evidence type="ECO:0000256" key="1">
    <source>
        <dbReference type="ARBA" id="ARBA00000085"/>
    </source>
</evidence>
<dbReference type="SUPFAM" id="SSF55874">
    <property type="entry name" value="ATPase domain of HSP90 chaperone/DNA topoisomerase II/histidine kinase"/>
    <property type="match status" value="1"/>
</dbReference>
<dbReference type="EC" id="2.7.13.3" evidence="2"/>
<dbReference type="PANTHER" id="PTHR43547">
    <property type="entry name" value="TWO-COMPONENT HISTIDINE KINASE"/>
    <property type="match status" value="1"/>
</dbReference>
<reference evidence="8 9" key="1">
    <citation type="submission" date="2024-07" db="EMBL/GenBank/DDBJ databases">
        <title>Uliginosibacterium flavum JJ3220;KACC:17644.</title>
        <authorList>
            <person name="Kim M.K."/>
        </authorList>
    </citation>
    <scope>NUCLEOTIDE SEQUENCE [LARGE SCALE GENOMIC DNA]</scope>
    <source>
        <strain evidence="8 9">KACC:17644</strain>
    </source>
</reference>
<dbReference type="Pfam" id="PF07695">
    <property type="entry name" value="7TMR-DISM_7TM"/>
    <property type="match status" value="1"/>
</dbReference>
<feature type="signal peptide" evidence="6">
    <location>
        <begin position="1"/>
        <end position="21"/>
    </location>
</feature>
<feature type="transmembrane region" description="Helical" evidence="5">
    <location>
        <begin position="275"/>
        <end position="294"/>
    </location>
</feature>
<dbReference type="InterPro" id="IPR011622">
    <property type="entry name" value="7TMR_DISM_rcpt_extracell_dom2"/>
</dbReference>
<evidence type="ECO:0000313" key="9">
    <source>
        <dbReference type="Proteomes" id="UP001549691"/>
    </source>
</evidence>
<dbReference type="SUPFAM" id="SSF47384">
    <property type="entry name" value="Homodimeric domain of signal transducing histidine kinase"/>
    <property type="match status" value="1"/>
</dbReference>
<evidence type="ECO:0000259" key="7">
    <source>
        <dbReference type="PROSITE" id="PS50109"/>
    </source>
</evidence>
<dbReference type="RefSeq" id="WP_354601835.1">
    <property type="nucleotide sequence ID" value="NZ_JBEWZI010000016.1"/>
</dbReference>
<evidence type="ECO:0000256" key="6">
    <source>
        <dbReference type="SAM" id="SignalP"/>
    </source>
</evidence>
<dbReference type="Pfam" id="PF07696">
    <property type="entry name" value="7TMR-DISMED2"/>
    <property type="match status" value="1"/>
</dbReference>
<dbReference type="CDD" id="cd00075">
    <property type="entry name" value="HATPase"/>
    <property type="match status" value="1"/>
</dbReference>
<feature type="chain" id="PRO_5045335573" description="histidine kinase" evidence="6">
    <location>
        <begin position="22"/>
        <end position="677"/>
    </location>
</feature>
<sequence length="677" mass="75257">MRKLISFILAVLCCSALHCHASETSTEIPVSWQTLSDGSGRALAEIRSLPDAHWQALQDGTLSLGFTREAAWLRSTIIPRDKSGYVIELSNPLLDQATLYVLRADGSLERQSGGLEESARDLKLGPYHNQVFEFDIEQADEPVTIYLRLNAKRPLIAWPRVYEDTHFYRQSFTQRLWLGLYGGVFFALSLLSLMVWSTTRDRGYADFLLFIASSGLLQGHLLGMLHEQAQLQSAPIMAFAGILLPVIAGVAFAHFARRFLDLKRSNPRADLLMRLCMVLELCILPLYAIAGARYAIPADYLMGAFTGAAGLFVGIQAFRQGNRAARFYLVANGILFTGGSLHVANGFGLLHATPITLYAFPLAAALNVLVIAFALADKVNLLQRAHIQAQNDRLIAEQQIIEVLRESELQLESRVQERTTQLEEALALQRQQHEALERNNRSLSELHEERGAFLQIAAHDLKNPTAAIISYVDLLRERWHAWDDEKKINRLGNVRSMAQLIFDIIRNLLDINAIETGHYALRPVSVDARESIKGVCESYRQRGEAKDIRLSLELPDAPLRLMVDKTALHQIIDNLVSNAIKYSPHGRKVHVRLEEESGHALLQIRDEGPGISEEDQGRLFRKFARLTARPTGGEHSTGLGLSIVKHIVEASGGKVGCISRLGEGATFFVCLPLAACG</sequence>
<protein>
    <recommendedName>
        <fullName evidence="2">histidine kinase</fullName>
        <ecNumber evidence="2">2.7.13.3</ecNumber>
    </recommendedName>
</protein>
<dbReference type="Pfam" id="PF00512">
    <property type="entry name" value="HisKA"/>
    <property type="match status" value="1"/>
</dbReference>
<dbReference type="SMART" id="SM00388">
    <property type="entry name" value="HisKA"/>
    <property type="match status" value="1"/>
</dbReference>
<dbReference type="InterPro" id="IPR011623">
    <property type="entry name" value="7TMR_DISM_rcpt_extracell_dom1"/>
</dbReference>
<keyword evidence="5" id="KW-0812">Transmembrane</keyword>
<dbReference type="InterPro" id="IPR003661">
    <property type="entry name" value="HisK_dim/P_dom"/>
</dbReference>
<dbReference type="InterPro" id="IPR005467">
    <property type="entry name" value="His_kinase_dom"/>
</dbReference>
<accession>A0ABV2TN80</accession>
<dbReference type="Gene3D" id="1.10.287.130">
    <property type="match status" value="1"/>
</dbReference>
<feature type="transmembrane region" description="Helical" evidence="5">
    <location>
        <begin position="234"/>
        <end position="255"/>
    </location>
</feature>
<keyword evidence="3" id="KW-0597">Phosphoprotein</keyword>
<evidence type="ECO:0000256" key="3">
    <source>
        <dbReference type="ARBA" id="ARBA00022553"/>
    </source>
</evidence>
<dbReference type="Proteomes" id="UP001549691">
    <property type="component" value="Unassembled WGS sequence"/>
</dbReference>
<keyword evidence="5" id="KW-0472">Membrane</keyword>
<evidence type="ECO:0000256" key="5">
    <source>
        <dbReference type="SAM" id="Phobius"/>
    </source>
</evidence>
<feature type="transmembrane region" description="Helical" evidence="5">
    <location>
        <begin position="176"/>
        <end position="196"/>
    </location>
</feature>
<dbReference type="GO" id="GO:0016301">
    <property type="term" value="F:kinase activity"/>
    <property type="evidence" value="ECO:0007669"/>
    <property type="project" value="UniProtKB-KW"/>
</dbReference>
<evidence type="ECO:0000256" key="2">
    <source>
        <dbReference type="ARBA" id="ARBA00012438"/>
    </source>
</evidence>
<gene>
    <name evidence="8" type="ORF">ABXR19_14390</name>
</gene>
<comment type="catalytic activity">
    <reaction evidence="1">
        <text>ATP + protein L-histidine = ADP + protein N-phospho-L-histidine.</text>
        <dbReference type="EC" id="2.7.13.3"/>
    </reaction>
</comment>
<dbReference type="SMART" id="SM00387">
    <property type="entry name" value="HATPase_c"/>
    <property type="match status" value="1"/>
</dbReference>
<dbReference type="InterPro" id="IPR003594">
    <property type="entry name" value="HATPase_dom"/>
</dbReference>
<evidence type="ECO:0000256" key="4">
    <source>
        <dbReference type="SAM" id="Coils"/>
    </source>
</evidence>
<feature type="transmembrane region" description="Helical" evidence="5">
    <location>
        <begin position="325"/>
        <end position="343"/>
    </location>
</feature>
<dbReference type="InterPro" id="IPR036097">
    <property type="entry name" value="HisK_dim/P_sf"/>
</dbReference>
<organism evidence="8 9">
    <name type="scientific">Uliginosibacterium flavum</name>
    <dbReference type="NCBI Taxonomy" id="1396831"/>
    <lineage>
        <taxon>Bacteria</taxon>
        <taxon>Pseudomonadati</taxon>
        <taxon>Pseudomonadota</taxon>
        <taxon>Betaproteobacteria</taxon>
        <taxon>Rhodocyclales</taxon>
        <taxon>Zoogloeaceae</taxon>
        <taxon>Uliginosibacterium</taxon>
    </lineage>
</organism>
<keyword evidence="4" id="KW-0175">Coiled coil</keyword>
<keyword evidence="8" id="KW-0808">Transferase</keyword>
<dbReference type="Gene3D" id="2.60.40.2380">
    <property type="match status" value="1"/>
</dbReference>
<keyword evidence="8" id="KW-0418">Kinase</keyword>
<dbReference type="PROSITE" id="PS50109">
    <property type="entry name" value="HIS_KIN"/>
    <property type="match status" value="1"/>
</dbReference>
<dbReference type="PANTHER" id="PTHR43547:SF2">
    <property type="entry name" value="HYBRID SIGNAL TRANSDUCTION HISTIDINE KINASE C"/>
    <property type="match status" value="1"/>
</dbReference>
<proteinExistence type="predicted"/>
<keyword evidence="9" id="KW-1185">Reference proteome</keyword>
<evidence type="ECO:0000313" key="8">
    <source>
        <dbReference type="EMBL" id="MET7015376.1"/>
    </source>
</evidence>
<feature type="coiled-coil region" evidence="4">
    <location>
        <begin position="419"/>
        <end position="446"/>
    </location>
</feature>
<feature type="domain" description="Histidine kinase" evidence="7">
    <location>
        <begin position="456"/>
        <end position="675"/>
    </location>
</feature>
<dbReference type="Pfam" id="PF02518">
    <property type="entry name" value="HATPase_c"/>
    <property type="match status" value="1"/>
</dbReference>
<keyword evidence="6" id="KW-0732">Signal</keyword>
<feature type="transmembrane region" description="Helical" evidence="5">
    <location>
        <begin position="355"/>
        <end position="376"/>
    </location>
</feature>
<dbReference type="InterPro" id="IPR036890">
    <property type="entry name" value="HATPase_C_sf"/>
</dbReference>
<dbReference type="PRINTS" id="PR00344">
    <property type="entry name" value="BCTRLSENSOR"/>
</dbReference>
<keyword evidence="5" id="KW-1133">Transmembrane helix</keyword>
<dbReference type="EMBL" id="JBEWZI010000016">
    <property type="protein sequence ID" value="MET7015376.1"/>
    <property type="molecule type" value="Genomic_DNA"/>
</dbReference>